<protein>
    <submittedName>
        <fullName evidence="1">Uncharacterized protein</fullName>
    </submittedName>
</protein>
<accession>A0ABR7L4V0</accession>
<dbReference type="RefSeq" id="WP_187220073.1">
    <property type="nucleotide sequence ID" value="NZ_JABVED010000004.1"/>
</dbReference>
<gene>
    <name evidence="1" type="ORF">GPZ80_10310</name>
</gene>
<evidence type="ECO:0000313" key="2">
    <source>
        <dbReference type="Proteomes" id="UP000734823"/>
    </source>
</evidence>
<comment type="caution">
    <text evidence="1">The sequence shown here is derived from an EMBL/GenBank/DDBJ whole genome shotgun (WGS) entry which is preliminary data.</text>
</comment>
<keyword evidence="2" id="KW-1185">Reference proteome</keyword>
<name>A0ABR7L4V0_9PSEU</name>
<reference evidence="1 2" key="1">
    <citation type="submission" date="2020-06" db="EMBL/GenBank/DDBJ databases">
        <title>Actinokineospora xiongansis sp. nov., isolated from soil of Baiyangdian.</title>
        <authorList>
            <person name="Zhang X."/>
        </authorList>
    </citation>
    <scope>NUCLEOTIDE SEQUENCE [LARGE SCALE GENOMIC DNA]</scope>
    <source>
        <strain evidence="1 2">HBU206404</strain>
    </source>
</reference>
<proteinExistence type="predicted"/>
<dbReference type="EMBL" id="JABVED010000004">
    <property type="protein sequence ID" value="MBC6447563.1"/>
    <property type="molecule type" value="Genomic_DNA"/>
</dbReference>
<dbReference type="Proteomes" id="UP000734823">
    <property type="component" value="Unassembled WGS sequence"/>
</dbReference>
<sequence>MWTTEALRAEVDYRRNGTRDLTSRLHLHEVKRTAPTWVTRVLHRSGRRTHERSTD</sequence>
<evidence type="ECO:0000313" key="1">
    <source>
        <dbReference type="EMBL" id="MBC6447563.1"/>
    </source>
</evidence>
<organism evidence="1 2">
    <name type="scientific">Actinokineospora xionganensis</name>
    <dbReference type="NCBI Taxonomy" id="2684470"/>
    <lineage>
        <taxon>Bacteria</taxon>
        <taxon>Bacillati</taxon>
        <taxon>Actinomycetota</taxon>
        <taxon>Actinomycetes</taxon>
        <taxon>Pseudonocardiales</taxon>
        <taxon>Pseudonocardiaceae</taxon>
        <taxon>Actinokineospora</taxon>
    </lineage>
</organism>